<dbReference type="Proteomes" id="UP000789390">
    <property type="component" value="Unassembled WGS sequence"/>
</dbReference>
<evidence type="ECO:0008006" key="8">
    <source>
        <dbReference type="Google" id="ProtNLM"/>
    </source>
</evidence>
<dbReference type="PROSITE" id="PS51125">
    <property type="entry name" value="NHL"/>
    <property type="match status" value="1"/>
</dbReference>
<dbReference type="PANTHER" id="PTHR10680:SF36">
    <property type="entry name" value="PEPTIDYL-ALPHA-HYDROXYGLYCINE ALPHA-AMIDATING LYASE 1"/>
    <property type="match status" value="1"/>
</dbReference>
<keyword evidence="7" id="KW-1185">Reference proteome</keyword>
<comment type="caution">
    <text evidence="6">The sequence shown here is derived from an EMBL/GenBank/DDBJ whole genome shotgun (WGS) entry which is preliminary data.</text>
</comment>
<evidence type="ECO:0000256" key="3">
    <source>
        <dbReference type="ARBA" id="ARBA00023180"/>
    </source>
</evidence>
<evidence type="ECO:0000313" key="7">
    <source>
        <dbReference type="Proteomes" id="UP000789390"/>
    </source>
</evidence>
<keyword evidence="1" id="KW-0732">Signal</keyword>
<reference evidence="6" key="1">
    <citation type="submission" date="2021-11" db="EMBL/GenBank/DDBJ databases">
        <authorList>
            <person name="Schell T."/>
        </authorList>
    </citation>
    <scope>NUCLEOTIDE SEQUENCE</scope>
    <source>
        <strain evidence="6">M5</strain>
    </source>
</reference>
<feature type="compositionally biased region" description="Basic and acidic residues" evidence="5">
    <location>
        <begin position="371"/>
        <end position="382"/>
    </location>
</feature>
<dbReference type="Gene3D" id="2.120.10.30">
    <property type="entry name" value="TolB, C-terminal domain"/>
    <property type="match status" value="1"/>
</dbReference>
<name>A0A8J2RU26_9CRUS</name>
<dbReference type="CDD" id="cd14958">
    <property type="entry name" value="NHL_PAL_like"/>
    <property type="match status" value="1"/>
</dbReference>
<sequence length="382" mass="42591">MVRTTPKSFAIQLNRKECVTGCPETGRGFKFWALAKLPAWLLTKNQIPLFYTAEMSNGGEITCCNCWTLYAKVEDGPIKNDTIVTLDVATGSLLDHWGSNLFYMPHGLEVDAEGNTWFTDVALHQVFKLPLVIDGHLRLGSRVVPSLTLGEAFVPGSDEKHFCKPTDVAVSSSGIFFVSDGYCHKRIMKFDSNGRLLNVYTRSFNIVHSLTLQEEKDALCVTDRENSRVVCIHAGLKEGPGQPSFGSPYGPAGYKGKNVGRVFAVAAKGQQLYAVFGSIFLGMSDGKTFDLDSLNTLSRWIPSKGFGSPHDVAVSRDGSVIVRAYLCWRQQRRCWCSRKDATNMKMNKREMNTVVPIQQRLQNQPKYPKCGTDDQDRARRMP</sequence>
<dbReference type="SUPFAM" id="SSF101898">
    <property type="entry name" value="NHL repeat"/>
    <property type="match status" value="1"/>
</dbReference>
<dbReference type="OrthoDB" id="10018185at2759"/>
<organism evidence="6 7">
    <name type="scientific">Daphnia galeata</name>
    <dbReference type="NCBI Taxonomy" id="27404"/>
    <lineage>
        <taxon>Eukaryota</taxon>
        <taxon>Metazoa</taxon>
        <taxon>Ecdysozoa</taxon>
        <taxon>Arthropoda</taxon>
        <taxon>Crustacea</taxon>
        <taxon>Branchiopoda</taxon>
        <taxon>Diplostraca</taxon>
        <taxon>Cladocera</taxon>
        <taxon>Anomopoda</taxon>
        <taxon>Daphniidae</taxon>
        <taxon>Daphnia</taxon>
    </lineage>
</organism>
<dbReference type="EMBL" id="CAKKLH010000207">
    <property type="protein sequence ID" value="CAH0105960.1"/>
    <property type="molecule type" value="Genomic_DNA"/>
</dbReference>
<evidence type="ECO:0000256" key="2">
    <source>
        <dbReference type="ARBA" id="ARBA00022737"/>
    </source>
</evidence>
<accession>A0A8J2RU26</accession>
<dbReference type="InterPro" id="IPR001258">
    <property type="entry name" value="NHL_repeat"/>
</dbReference>
<dbReference type="PANTHER" id="PTHR10680">
    <property type="entry name" value="PEPTIDYL-GLYCINE ALPHA-AMIDATING MONOOXYGENASE"/>
    <property type="match status" value="1"/>
</dbReference>
<keyword evidence="3" id="KW-0325">Glycoprotein</keyword>
<evidence type="ECO:0000256" key="1">
    <source>
        <dbReference type="ARBA" id="ARBA00022729"/>
    </source>
</evidence>
<dbReference type="Pfam" id="PF01436">
    <property type="entry name" value="NHL"/>
    <property type="match status" value="1"/>
</dbReference>
<dbReference type="AlphaFoldDB" id="A0A8J2RU26"/>
<evidence type="ECO:0000256" key="4">
    <source>
        <dbReference type="PROSITE-ProRule" id="PRU00504"/>
    </source>
</evidence>
<dbReference type="GO" id="GO:0005576">
    <property type="term" value="C:extracellular region"/>
    <property type="evidence" value="ECO:0007669"/>
    <property type="project" value="TreeGrafter"/>
</dbReference>
<feature type="region of interest" description="Disordered" evidence="5">
    <location>
        <begin position="362"/>
        <end position="382"/>
    </location>
</feature>
<gene>
    <name evidence="6" type="ORF">DGAL_LOCUS9105</name>
</gene>
<proteinExistence type="predicted"/>
<evidence type="ECO:0000313" key="6">
    <source>
        <dbReference type="EMBL" id="CAH0105960.1"/>
    </source>
</evidence>
<keyword evidence="2" id="KW-0677">Repeat</keyword>
<dbReference type="InterPro" id="IPR011042">
    <property type="entry name" value="6-blade_b-propeller_TolB-like"/>
</dbReference>
<evidence type="ECO:0000256" key="5">
    <source>
        <dbReference type="SAM" id="MobiDB-lite"/>
    </source>
</evidence>
<protein>
    <recommendedName>
        <fullName evidence="8">Peptidylamidoglycolate lyase</fullName>
    </recommendedName>
</protein>
<feature type="repeat" description="NHL" evidence="4">
    <location>
        <begin position="154"/>
        <end position="193"/>
    </location>
</feature>